<reference evidence="1 2" key="1">
    <citation type="submission" date="2013-08" db="EMBL/GenBank/DDBJ databases">
        <authorList>
            <person name="Weinstock G."/>
            <person name="Sodergren E."/>
            <person name="Wylie T."/>
            <person name="Fulton L."/>
            <person name="Fulton R."/>
            <person name="Fronick C."/>
            <person name="O'Laughlin M."/>
            <person name="Godfrey J."/>
            <person name="Miner T."/>
            <person name="Herter B."/>
            <person name="Appelbaum E."/>
            <person name="Cordes M."/>
            <person name="Lek S."/>
            <person name="Wollam A."/>
            <person name="Pepin K.H."/>
            <person name="Palsikar V.B."/>
            <person name="Mitreva M."/>
            <person name="Wilson R.K."/>
        </authorList>
    </citation>
    <scope>NUCLEOTIDE SEQUENCE [LARGE SCALE GENOMIC DNA]</scope>
    <source>
        <strain evidence="1 2">ATCC 15930</strain>
    </source>
</reference>
<dbReference type="HOGENOM" id="CLU_2772445_0_0_10"/>
<proteinExistence type="predicted"/>
<name>A0A069QIW4_HOYLO</name>
<organism evidence="1 2">
    <name type="scientific">Hoylesella loescheii DSM 19665 = JCM 12249 = ATCC 15930</name>
    <dbReference type="NCBI Taxonomy" id="1122985"/>
    <lineage>
        <taxon>Bacteria</taxon>
        <taxon>Pseudomonadati</taxon>
        <taxon>Bacteroidota</taxon>
        <taxon>Bacteroidia</taxon>
        <taxon>Bacteroidales</taxon>
        <taxon>Prevotellaceae</taxon>
        <taxon>Hoylesella</taxon>
    </lineage>
</organism>
<evidence type="ECO:0000313" key="1">
    <source>
        <dbReference type="EMBL" id="KDR52750.1"/>
    </source>
</evidence>
<evidence type="ECO:0000313" key="2">
    <source>
        <dbReference type="Proteomes" id="UP000027442"/>
    </source>
</evidence>
<dbReference type="Proteomes" id="UP000027442">
    <property type="component" value="Unassembled WGS sequence"/>
</dbReference>
<sequence length="69" mass="7760">MVLNLKLGKCRCYQTLTIFKTNDMLSQASAGMKLASHRIIAHLYNKEQKAPDYRRLSSCAIKETEKGAA</sequence>
<protein>
    <submittedName>
        <fullName evidence="1">Uncharacterized protein</fullName>
    </submittedName>
</protein>
<accession>A0A069QIW4</accession>
<dbReference type="AlphaFoldDB" id="A0A069QIW4"/>
<gene>
    <name evidence="1" type="ORF">HMPREF1991_01143</name>
</gene>
<keyword evidence="2" id="KW-1185">Reference proteome</keyword>
<dbReference type="PATRIC" id="fig|1122985.7.peg.1184"/>
<comment type="caution">
    <text evidence="1">The sequence shown here is derived from an EMBL/GenBank/DDBJ whole genome shotgun (WGS) entry which is preliminary data.</text>
</comment>
<dbReference type="EMBL" id="JNGW01000045">
    <property type="protein sequence ID" value="KDR52750.1"/>
    <property type="molecule type" value="Genomic_DNA"/>
</dbReference>